<dbReference type="Proteomes" id="UP001065593">
    <property type="component" value="Unassembled WGS sequence"/>
</dbReference>
<gene>
    <name evidence="1" type="ORF">LYSBPC_17780</name>
</gene>
<sequence length="117" mass="13450">MSDLKNELIRLVDGSKNEIQKKHLEIIEMVLQIDDPIVLQKLLVITHTLATLDENLLDLFLNALPFEDESSLDVVYAVSILFNHIHDDKMYVILNTLGITNDRHLGILKHYTSEMLI</sequence>
<keyword evidence="2" id="KW-1185">Reference proteome</keyword>
<dbReference type="EMBL" id="BRZA01000002">
    <property type="protein sequence ID" value="GLC88651.1"/>
    <property type="molecule type" value="Genomic_DNA"/>
</dbReference>
<proteinExistence type="predicted"/>
<comment type="caution">
    <text evidence="1">The sequence shown here is derived from an EMBL/GenBank/DDBJ whole genome shotgun (WGS) entry which is preliminary data.</text>
</comment>
<evidence type="ECO:0000313" key="2">
    <source>
        <dbReference type="Proteomes" id="UP001065593"/>
    </source>
</evidence>
<evidence type="ECO:0000313" key="1">
    <source>
        <dbReference type="EMBL" id="GLC88651.1"/>
    </source>
</evidence>
<protein>
    <recommendedName>
        <fullName evidence="3">Immunity protein 30 domain-containing protein</fullName>
    </recommendedName>
</protein>
<reference evidence="1" key="1">
    <citation type="submission" date="2022-08" db="EMBL/GenBank/DDBJ databases">
        <title>Draft genome sequence of Lysinibacillus sp. strain KH24.</title>
        <authorList>
            <person name="Kanbe H."/>
            <person name="Itoh H."/>
        </authorList>
    </citation>
    <scope>NUCLEOTIDE SEQUENCE</scope>
    <source>
        <strain evidence="1">KH24</strain>
    </source>
</reference>
<accession>A0ABQ5NJV2</accession>
<evidence type="ECO:0008006" key="3">
    <source>
        <dbReference type="Google" id="ProtNLM"/>
    </source>
</evidence>
<organism evidence="1 2">
    <name type="scientific">Lysinibacillus piscis</name>
    <dbReference type="NCBI Taxonomy" id="2518931"/>
    <lineage>
        <taxon>Bacteria</taxon>
        <taxon>Bacillati</taxon>
        <taxon>Bacillota</taxon>
        <taxon>Bacilli</taxon>
        <taxon>Bacillales</taxon>
        <taxon>Bacillaceae</taxon>
        <taxon>Lysinibacillus</taxon>
    </lineage>
</organism>
<name>A0ABQ5NJV2_9BACI</name>